<name>A0A914HCX1_GLORO</name>
<protein>
    <submittedName>
        <fullName evidence="2">F-box domain-containing protein</fullName>
    </submittedName>
</protein>
<accession>A0A914HCX1</accession>
<evidence type="ECO:0000313" key="1">
    <source>
        <dbReference type="Proteomes" id="UP000887572"/>
    </source>
</evidence>
<organism evidence="1 2">
    <name type="scientific">Globodera rostochiensis</name>
    <name type="common">Golden nematode worm</name>
    <name type="synonym">Heterodera rostochiensis</name>
    <dbReference type="NCBI Taxonomy" id="31243"/>
    <lineage>
        <taxon>Eukaryota</taxon>
        <taxon>Metazoa</taxon>
        <taxon>Ecdysozoa</taxon>
        <taxon>Nematoda</taxon>
        <taxon>Chromadorea</taxon>
        <taxon>Rhabditida</taxon>
        <taxon>Tylenchina</taxon>
        <taxon>Tylenchomorpha</taxon>
        <taxon>Tylenchoidea</taxon>
        <taxon>Heteroderidae</taxon>
        <taxon>Heteroderinae</taxon>
        <taxon>Globodera</taxon>
    </lineage>
</organism>
<evidence type="ECO:0000313" key="2">
    <source>
        <dbReference type="WBParaSite" id="Gr19_v10_g15456.t1"/>
    </source>
</evidence>
<proteinExistence type="predicted"/>
<dbReference type="WBParaSite" id="Gr19_v10_g15456.t1">
    <property type="protein sequence ID" value="Gr19_v10_g15456.t1"/>
    <property type="gene ID" value="Gr19_v10_g15456"/>
</dbReference>
<reference evidence="2" key="1">
    <citation type="submission" date="2022-11" db="UniProtKB">
        <authorList>
            <consortium name="WormBaseParasite"/>
        </authorList>
    </citation>
    <scope>IDENTIFICATION</scope>
</reference>
<keyword evidence="1" id="KW-1185">Reference proteome</keyword>
<sequence length="181" mass="21255">MGSNNVLTDDVLFEVFKFCGHFELGLKVALISDRFDFLVDAHFKTKEWSLGQLDICRAKKGKGTQIVEILGFNKVEHRLPIPRKSLPEKVIGFECLQINYIDRSVIEFLQRIRRLFDSKGTNLWIGTANNQKRSWEIIWHQIWPLIKDNICCISLWSSNLYRLRQFSPTVLRDFPKLRTID</sequence>
<dbReference type="AlphaFoldDB" id="A0A914HCX1"/>
<dbReference type="Proteomes" id="UP000887572">
    <property type="component" value="Unplaced"/>
</dbReference>